<sequence>MALQLISPNQWQTQAWKNGGGITHQLARSDDHAGMRWRVSIAEVASDGPFSRFEQTDRIIMLLQGKGFCLHGAEDQPVVLDTALRPFAFAGETAIDCTLIDGPVRDFNLMTRRSDVKVSLQVLSVTQALSLQLAQESLLYLVSGHIQLTYAGQSYQLDAGQSLLCTDEAGELQMKTGAEPCQLVWICI</sequence>
<dbReference type="InterPro" id="IPR011051">
    <property type="entry name" value="RmlC_Cupin_sf"/>
</dbReference>
<name>A0ABU1VXX7_9GAMM</name>
<dbReference type="EMBL" id="JAVDWR010000003">
    <property type="protein sequence ID" value="MDR7120450.1"/>
    <property type="molecule type" value="Genomic_DNA"/>
</dbReference>
<evidence type="ECO:0000313" key="1">
    <source>
        <dbReference type="EMBL" id="MDR7120450.1"/>
    </source>
</evidence>
<protein>
    <submittedName>
        <fullName evidence="1">Environmental stress-induced protein Ves</fullName>
    </submittedName>
</protein>
<dbReference type="Gene3D" id="2.60.120.10">
    <property type="entry name" value="Jelly Rolls"/>
    <property type="match status" value="1"/>
</dbReference>
<keyword evidence="2" id="KW-1185">Reference proteome</keyword>
<gene>
    <name evidence="1" type="ORF">J2W69_001384</name>
</gene>
<dbReference type="SUPFAM" id="SSF51182">
    <property type="entry name" value="RmlC-like cupins"/>
    <property type="match status" value="1"/>
</dbReference>
<dbReference type="PANTHER" id="PTHR37943:SF1">
    <property type="entry name" value="PROTEIN VES"/>
    <property type="match status" value="1"/>
</dbReference>
<evidence type="ECO:0000313" key="2">
    <source>
        <dbReference type="Proteomes" id="UP001257909"/>
    </source>
</evidence>
<dbReference type="CDD" id="cd20293">
    <property type="entry name" value="cupin_HutD_N"/>
    <property type="match status" value="1"/>
</dbReference>
<dbReference type="Proteomes" id="UP001257909">
    <property type="component" value="Unassembled WGS sequence"/>
</dbReference>
<dbReference type="RefSeq" id="WP_310275916.1">
    <property type="nucleotide sequence ID" value="NZ_JAVDWR010000003.1"/>
</dbReference>
<dbReference type="InterPro" id="IPR010282">
    <property type="entry name" value="Uncharacterised_HutD/Ves"/>
</dbReference>
<organism evidence="1 2">
    <name type="scientific">Rheinheimera soli</name>
    <dbReference type="NCBI Taxonomy" id="443616"/>
    <lineage>
        <taxon>Bacteria</taxon>
        <taxon>Pseudomonadati</taxon>
        <taxon>Pseudomonadota</taxon>
        <taxon>Gammaproteobacteria</taxon>
        <taxon>Chromatiales</taxon>
        <taxon>Chromatiaceae</taxon>
        <taxon>Rheinheimera</taxon>
    </lineage>
</organism>
<dbReference type="PANTHER" id="PTHR37943">
    <property type="entry name" value="PROTEIN VES"/>
    <property type="match status" value="1"/>
</dbReference>
<dbReference type="Pfam" id="PF05962">
    <property type="entry name" value="HutD"/>
    <property type="match status" value="1"/>
</dbReference>
<dbReference type="InterPro" id="IPR014710">
    <property type="entry name" value="RmlC-like_jellyroll"/>
</dbReference>
<reference evidence="1 2" key="1">
    <citation type="submission" date="2023-07" db="EMBL/GenBank/DDBJ databases">
        <title>Sorghum-associated microbial communities from plants grown in Nebraska, USA.</title>
        <authorList>
            <person name="Schachtman D."/>
        </authorList>
    </citation>
    <scope>NUCLEOTIDE SEQUENCE [LARGE SCALE GENOMIC DNA]</scope>
    <source>
        <strain evidence="1 2">4138</strain>
    </source>
</reference>
<proteinExistence type="predicted"/>
<accession>A0ABU1VXX7</accession>
<comment type="caution">
    <text evidence="1">The sequence shown here is derived from an EMBL/GenBank/DDBJ whole genome shotgun (WGS) entry which is preliminary data.</text>
</comment>